<evidence type="ECO:0000259" key="21">
    <source>
        <dbReference type="PROSITE" id="PS51203"/>
    </source>
</evidence>
<dbReference type="Gene3D" id="2.60.40.790">
    <property type="match status" value="1"/>
</dbReference>
<evidence type="ECO:0000256" key="14">
    <source>
        <dbReference type="ARBA" id="ARBA00023054"/>
    </source>
</evidence>
<comment type="similarity">
    <text evidence="4 19">Belongs to the very long-chain fatty acids dehydratase HACD family.</text>
</comment>
<keyword evidence="6" id="KW-0813">Transport</keyword>
<dbReference type="UniPathway" id="UPA00094"/>
<evidence type="ECO:0000256" key="20">
    <source>
        <dbReference type="SAM" id="MobiDB-lite"/>
    </source>
</evidence>
<evidence type="ECO:0000313" key="23">
    <source>
        <dbReference type="Proteomes" id="UP000663852"/>
    </source>
</evidence>
<feature type="compositionally biased region" description="Basic and acidic residues" evidence="20">
    <location>
        <begin position="468"/>
        <end position="483"/>
    </location>
</feature>
<feature type="transmembrane region" description="Helical" evidence="19">
    <location>
        <begin position="331"/>
        <end position="350"/>
    </location>
</feature>
<evidence type="ECO:0000256" key="9">
    <source>
        <dbReference type="ARBA" id="ARBA00022824"/>
    </source>
</evidence>
<dbReference type="GO" id="GO:0102158">
    <property type="term" value="F:very-long-chain (3R)-3-hydroxyacyl-CoA dehydratase activity"/>
    <property type="evidence" value="ECO:0007669"/>
    <property type="project" value="UniProtKB-EC"/>
</dbReference>
<dbReference type="Pfam" id="PF09753">
    <property type="entry name" value="Use1"/>
    <property type="match status" value="1"/>
</dbReference>
<feature type="region of interest" description="Disordered" evidence="20">
    <location>
        <begin position="458"/>
        <end position="486"/>
    </location>
</feature>
<dbReference type="PANTHER" id="PTHR11035:SF35">
    <property type="entry name" value="VERY-LONG-CHAIN (3R)-3-HYDROXYACYL-COA DEHYDRATASE"/>
    <property type="match status" value="1"/>
</dbReference>
<evidence type="ECO:0000256" key="5">
    <source>
        <dbReference type="ARBA" id="ARBA00007891"/>
    </source>
</evidence>
<evidence type="ECO:0000256" key="18">
    <source>
        <dbReference type="ARBA" id="ARBA00023239"/>
    </source>
</evidence>
<comment type="catalytic activity">
    <reaction evidence="19">
        <text>a very-long-chain (3R)-3-hydroxyacyl-CoA = a very-long-chain (2E)-enoyl-CoA + H2O</text>
        <dbReference type="Rhea" id="RHEA:45812"/>
        <dbReference type="ChEBI" id="CHEBI:15377"/>
        <dbReference type="ChEBI" id="CHEBI:83728"/>
        <dbReference type="ChEBI" id="CHEBI:85440"/>
        <dbReference type="EC" id="4.2.1.134"/>
    </reaction>
</comment>
<comment type="function">
    <text evidence="19">Catalyzes the third of the four reactions of the long-chain fatty acids elongation cycle. This endoplasmic reticulum-bound enzymatic process, allows the addition of two carbons to the chain of long- and very long-chain fatty acids/VLCFAs per cycle. This enzyme catalyzes the dehydration of the 3-hydroxyacyl-CoA intermediate into trans-2,3-enoyl-CoA, within each cycle of fatty acid elongation. Thereby, it participates to the production of VLCFAs of different chain lengths that are involved in multiple biological processes as precursors of membrane lipids and lipid mediators.</text>
</comment>
<dbReference type="CDD" id="cd06465">
    <property type="entry name" value="p23_hB-ind1_like"/>
    <property type="match status" value="1"/>
</dbReference>
<dbReference type="PROSITE" id="PS51203">
    <property type="entry name" value="CS"/>
    <property type="match status" value="1"/>
</dbReference>
<evidence type="ECO:0000256" key="2">
    <source>
        <dbReference type="ARBA" id="ARBA00004477"/>
    </source>
</evidence>
<dbReference type="InterPro" id="IPR019150">
    <property type="entry name" value="Vesicle_transport_protein_Use1"/>
</dbReference>
<dbReference type="InterPro" id="IPR007482">
    <property type="entry name" value="Tyr_Pase-like_PTPLA"/>
</dbReference>
<comment type="similarity">
    <text evidence="5">Belongs to the USE1 family.</text>
</comment>
<evidence type="ECO:0000256" key="11">
    <source>
        <dbReference type="ARBA" id="ARBA00022892"/>
    </source>
</evidence>
<keyword evidence="16 19" id="KW-0472">Membrane</keyword>
<keyword evidence="8 19" id="KW-0812">Transmembrane</keyword>
<keyword evidence="17 19" id="KW-0275">Fatty acid biosynthesis</keyword>
<evidence type="ECO:0000256" key="10">
    <source>
        <dbReference type="ARBA" id="ARBA00022832"/>
    </source>
</evidence>
<comment type="subcellular location">
    <subcellularLocation>
        <location evidence="2 19">Endoplasmic reticulum membrane</location>
        <topology evidence="2 19">Multi-pass membrane protein</topology>
    </subcellularLocation>
    <subcellularLocation>
        <location evidence="1">Endoplasmic reticulum membrane</location>
        <topology evidence="1">Single-pass type IV membrane protein</topology>
    </subcellularLocation>
</comment>
<evidence type="ECO:0000256" key="19">
    <source>
        <dbReference type="RuleBase" id="RU363109"/>
    </source>
</evidence>
<keyword evidence="7 19" id="KW-0444">Lipid biosynthesis</keyword>
<evidence type="ECO:0000256" key="17">
    <source>
        <dbReference type="ARBA" id="ARBA00023160"/>
    </source>
</evidence>
<dbReference type="EC" id="4.2.1.134" evidence="19"/>
<dbReference type="GO" id="GO:0005789">
    <property type="term" value="C:endoplasmic reticulum membrane"/>
    <property type="evidence" value="ECO:0007669"/>
    <property type="project" value="UniProtKB-SubCell"/>
</dbReference>
<evidence type="ECO:0000256" key="7">
    <source>
        <dbReference type="ARBA" id="ARBA00022516"/>
    </source>
</evidence>
<comment type="caution">
    <text evidence="19">Lacks conserved residue(s) required for the propagation of feature annotation.</text>
</comment>
<evidence type="ECO:0000256" key="4">
    <source>
        <dbReference type="ARBA" id="ARBA00007811"/>
    </source>
</evidence>
<evidence type="ECO:0000256" key="16">
    <source>
        <dbReference type="ARBA" id="ARBA00023136"/>
    </source>
</evidence>
<dbReference type="Pfam" id="PF04387">
    <property type="entry name" value="PTPLA"/>
    <property type="match status" value="1"/>
</dbReference>
<dbReference type="InterPro" id="IPR008978">
    <property type="entry name" value="HSP20-like_chaperone"/>
</dbReference>
<dbReference type="SUPFAM" id="SSF49764">
    <property type="entry name" value="HSP20-like chaperones"/>
    <property type="match status" value="1"/>
</dbReference>
<feature type="transmembrane region" description="Helical" evidence="19">
    <location>
        <begin position="292"/>
        <end position="311"/>
    </location>
</feature>
<dbReference type="GO" id="GO:0030148">
    <property type="term" value="P:sphingolipid biosynthetic process"/>
    <property type="evidence" value="ECO:0007669"/>
    <property type="project" value="TreeGrafter"/>
</dbReference>
<dbReference type="GO" id="GO:0016192">
    <property type="term" value="P:vesicle-mediated transport"/>
    <property type="evidence" value="ECO:0007669"/>
    <property type="project" value="UniProtKB-KW"/>
</dbReference>
<evidence type="ECO:0000256" key="3">
    <source>
        <dbReference type="ARBA" id="ARBA00005194"/>
    </source>
</evidence>
<evidence type="ECO:0000256" key="13">
    <source>
        <dbReference type="ARBA" id="ARBA00022989"/>
    </source>
</evidence>
<dbReference type="Pfam" id="PF04969">
    <property type="entry name" value="CS"/>
    <property type="match status" value="1"/>
</dbReference>
<reference evidence="22" key="1">
    <citation type="submission" date="2021-02" db="EMBL/GenBank/DDBJ databases">
        <authorList>
            <person name="Nowell W R."/>
        </authorList>
    </citation>
    <scope>NUCLEOTIDE SEQUENCE</scope>
</reference>
<proteinExistence type="inferred from homology"/>
<dbReference type="AlphaFoldDB" id="A0A814L5L6"/>
<keyword evidence="9 19" id="KW-0256">Endoplasmic reticulum</keyword>
<feature type="transmembrane region" description="Helical" evidence="19">
    <location>
        <begin position="562"/>
        <end position="581"/>
    </location>
</feature>
<dbReference type="Proteomes" id="UP000663852">
    <property type="component" value="Unassembled WGS sequence"/>
</dbReference>
<comment type="caution">
    <text evidence="22">The sequence shown here is derived from an EMBL/GenBank/DDBJ whole genome shotgun (WGS) entry which is preliminary data.</text>
</comment>
<protein>
    <recommendedName>
        <fullName evidence="19">Very-long-chain (3R)-3-hydroxyacyl-CoA dehydratase</fullName>
        <ecNumber evidence="19">4.2.1.134</ecNumber>
    </recommendedName>
</protein>
<dbReference type="EMBL" id="CAJNOJ010000082">
    <property type="protein sequence ID" value="CAF1061303.1"/>
    <property type="molecule type" value="Genomic_DNA"/>
</dbReference>
<dbReference type="GO" id="GO:0030497">
    <property type="term" value="P:fatty acid elongation"/>
    <property type="evidence" value="ECO:0007669"/>
    <property type="project" value="TreeGrafter"/>
</dbReference>
<dbReference type="GO" id="GO:0042761">
    <property type="term" value="P:very long-chain fatty acid biosynthetic process"/>
    <property type="evidence" value="ECO:0007669"/>
    <property type="project" value="TreeGrafter"/>
</dbReference>
<keyword evidence="11" id="KW-0931">ER-Golgi transport</keyword>
<dbReference type="OrthoDB" id="2157530at2759"/>
<keyword evidence="14" id="KW-0175">Coiled coil</keyword>
<dbReference type="CDD" id="cd15860">
    <property type="entry name" value="SNARE_USE1"/>
    <property type="match status" value="1"/>
</dbReference>
<evidence type="ECO:0000313" key="22">
    <source>
        <dbReference type="EMBL" id="CAF1061303.1"/>
    </source>
</evidence>
<evidence type="ECO:0000256" key="12">
    <source>
        <dbReference type="ARBA" id="ARBA00022927"/>
    </source>
</evidence>
<feature type="domain" description="CS" evidence="21">
    <location>
        <begin position="6"/>
        <end position="101"/>
    </location>
</feature>
<dbReference type="GO" id="GO:0015031">
    <property type="term" value="P:protein transport"/>
    <property type="evidence" value="ECO:0007669"/>
    <property type="project" value="UniProtKB-KW"/>
</dbReference>
<comment type="pathway">
    <text evidence="3 19">Lipid metabolism; fatty acid biosynthesis.</text>
</comment>
<feature type="transmembrane region" description="Helical" evidence="19">
    <location>
        <begin position="163"/>
        <end position="180"/>
    </location>
</feature>
<evidence type="ECO:0000256" key="1">
    <source>
        <dbReference type="ARBA" id="ARBA00004163"/>
    </source>
</evidence>
<keyword evidence="15 19" id="KW-0443">Lipid metabolism</keyword>
<accession>A0A814L5L6</accession>
<dbReference type="InterPro" id="IPR007052">
    <property type="entry name" value="CS_dom"/>
</dbReference>
<keyword evidence="13 19" id="KW-1133">Transmembrane helix</keyword>
<name>A0A814L5L6_ADIRI</name>
<keyword evidence="18 19" id="KW-0456">Lyase</keyword>
<sequence>MASSIDLHPPIHWGQTSSTVSLRIGLTDVKYPKVEINQDSIKFQATGCSGSRGEQLYSFEIELYEKVDAKASSYKINDREISVSLQKKKNDNNSNVWPRLTKASAKLPWLKADFDRMTFSEDDSDNEQKKSMFNKNFNEDMYKSLRQDPRKARTKGFLDHRTNWLLFYNLFQFIAYFWVFTRLTMHLITRGNLKNGYKVVENPIKLCQTLAILETIHPLIGFTKGDYLVPFFQFLFRNLILFVVINFNRQIQTSPIVPCLLFVWSFVEMFRYPYYGIRLLNKENRAITWFRYTFWIVLYPLGAFIEGLIIYKSLDHYRSQGYFSITLPNRANFAFNFVLFLQIYLVLMPFDRRAMVAPPNLPTDKIFRRLLSSTEKLVEEKAIEDWKVHQFAQALTDMLNDVHKWANFPSSKQLKNYKERVDRLRQTVDPVKLEDQTFPQNLPEPRHVDVPLEKHQAEIPSSSISLSENEKQHTTLKKFERPNLNRQQQYIQSEEDKQDDIATSMRQTTKSLLHSAQRLNDIVKDDQKKLVEAENLIDTNTAKLHVQGRRLKHNAYNVSNCWIYLMLIAVLVTFIYLTLFMRMFGKRTKSIVYSTKDSKSSYDNNLINQSTINSTNITTTKSTDYISLLLNYANENHTDL</sequence>
<organism evidence="22 23">
    <name type="scientific">Adineta ricciae</name>
    <name type="common">Rotifer</name>
    <dbReference type="NCBI Taxonomy" id="249248"/>
    <lineage>
        <taxon>Eukaryota</taxon>
        <taxon>Metazoa</taxon>
        <taxon>Spiralia</taxon>
        <taxon>Gnathifera</taxon>
        <taxon>Rotifera</taxon>
        <taxon>Eurotatoria</taxon>
        <taxon>Bdelloidea</taxon>
        <taxon>Adinetida</taxon>
        <taxon>Adinetidae</taxon>
        <taxon>Adineta</taxon>
    </lineage>
</organism>
<dbReference type="PANTHER" id="PTHR11035">
    <property type="entry name" value="VERY-LONG-CHAIN (3R)-3-HYDROXYACYL-COA DEHYDRATASE"/>
    <property type="match status" value="1"/>
</dbReference>
<evidence type="ECO:0000256" key="15">
    <source>
        <dbReference type="ARBA" id="ARBA00023098"/>
    </source>
</evidence>
<gene>
    <name evidence="22" type="ORF">EDS130_LOCUS17927</name>
</gene>
<evidence type="ECO:0000256" key="6">
    <source>
        <dbReference type="ARBA" id="ARBA00022448"/>
    </source>
</evidence>
<evidence type="ECO:0000256" key="8">
    <source>
        <dbReference type="ARBA" id="ARBA00022692"/>
    </source>
</evidence>
<keyword evidence="12" id="KW-0653">Protein transport</keyword>
<keyword evidence="10 19" id="KW-0276">Fatty acid metabolism</keyword>